<name>A0A0B6ZH99_9EUPU</name>
<dbReference type="EMBL" id="HACG01020912">
    <property type="protein sequence ID" value="CEK67777.1"/>
    <property type="molecule type" value="Transcribed_RNA"/>
</dbReference>
<organism evidence="1">
    <name type="scientific">Arion vulgaris</name>
    <dbReference type="NCBI Taxonomy" id="1028688"/>
    <lineage>
        <taxon>Eukaryota</taxon>
        <taxon>Metazoa</taxon>
        <taxon>Spiralia</taxon>
        <taxon>Lophotrochozoa</taxon>
        <taxon>Mollusca</taxon>
        <taxon>Gastropoda</taxon>
        <taxon>Heterobranchia</taxon>
        <taxon>Euthyneura</taxon>
        <taxon>Panpulmonata</taxon>
        <taxon>Eupulmonata</taxon>
        <taxon>Stylommatophora</taxon>
        <taxon>Helicina</taxon>
        <taxon>Arionoidea</taxon>
        <taxon>Arionidae</taxon>
        <taxon>Arion</taxon>
    </lineage>
</organism>
<reference evidence="1" key="1">
    <citation type="submission" date="2014-12" db="EMBL/GenBank/DDBJ databases">
        <title>Insight into the proteome of Arion vulgaris.</title>
        <authorList>
            <person name="Aradska J."/>
            <person name="Bulat T."/>
            <person name="Smidak R."/>
            <person name="Sarate P."/>
            <person name="Gangsoo J."/>
            <person name="Sialana F."/>
            <person name="Bilban M."/>
            <person name="Lubec G."/>
        </authorList>
    </citation>
    <scope>NUCLEOTIDE SEQUENCE</scope>
    <source>
        <tissue evidence="1">Skin</tissue>
    </source>
</reference>
<evidence type="ECO:0000313" key="1">
    <source>
        <dbReference type="EMBL" id="CEK67777.1"/>
    </source>
</evidence>
<sequence length="220" mass="25394">MNFLQTSSIESYIDQIPFKATVVFDWDNTLKVTSADRKAITSGLSKESLNTLVQVKQSTLYIISAIRPTRMNMDTLLIEVDKLGLRRYFCPECKREHFSSEVCSHDIKSDIVRDNHPYVCWGNIIICGYDKAEVFLELLEKDDVINDDHQNTQQQKYDSWDEVDGISNSSLMDEVDGIGNSSLKLQQNFHRDVYFFDDEFVNIENFSQLVKDSTCVFVTK</sequence>
<gene>
    <name evidence="1" type="primary">ORF63850</name>
</gene>
<protein>
    <submittedName>
        <fullName evidence="1">Uncharacterized protein</fullName>
    </submittedName>
</protein>
<accession>A0A0B6ZH99</accession>
<proteinExistence type="predicted"/>
<dbReference type="AlphaFoldDB" id="A0A0B6ZH99"/>